<dbReference type="GO" id="GO:0022857">
    <property type="term" value="F:transmembrane transporter activity"/>
    <property type="evidence" value="ECO:0007669"/>
    <property type="project" value="InterPro"/>
</dbReference>
<evidence type="ECO:0000256" key="5">
    <source>
        <dbReference type="ARBA" id="ARBA00023136"/>
    </source>
</evidence>
<dbReference type="GO" id="GO:0016020">
    <property type="term" value="C:membrane"/>
    <property type="evidence" value="ECO:0007669"/>
    <property type="project" value="UniProtKB-SubCell"/>
</dbReference>
<dbReference type="EMBL" id="JAMRDG010000001">
    <property type="protein sequence ID" value="KAJ3703511.1"/>
    <property type="molecule type" value="Genomic_DNA"/>
</dbReference>
<comment type="subcellular location">
    <subcellularLocation>
        <location evidence="1">Membrane</location>
        <topology evidence="1">Multi-pass membrane protein</topology>
    </subcellularLocation>
</comment>
<sequence>MVMDRHFGSLNIPAASLSSFNVLAVVVFAPIYERIIVPVACKITKTEGGISHLQRAGIGLLFVILAMLSAAIVETKRLQIARDEGLMHQNVAVPMIIFWQIPQYVLAGIGDMLNQIGMLEFFYDQAPDSMRSLCLALGLLTVSLGSYITSFIFTVVNWVTGWMPENLNEGHLDRLFLLFSGLSLFNLVVFAYFASRYRYKKK</sequence>
<reference evidence="7 8" key="1">
    <citation type="journal article" date="2022" name="Cell">
        <title>Repeat-based holocentromeres influence genome architecture and karyotype evolution.</title>
        <authorList>
            <person name="Hofstatter P.G."/>
            <person name="Thangavel G."/>
            <person name="Lux T."/>
            <person name="Neumann P."/>
            <person name="Vondrak T."/>
            <person name="Novak P."/>
            <person name="Zhang M."/>
            <person name="Costa L."/>
            <person name="Castellani M."/>
            <person name="Scott A."/>
            <person name="Toegelov H."/>
            <person name="Fuchs J."/>
            <person name="Mata-Sucre Y."/>
            <person name="Dias Y."/>
            <person name="Vanzela A.L.L."/>
            <person name="Huettel B."/>
            <person name="Almeida C.C.S."/>
            <person name="Simkova H."/>
            <person name="Souza G."/>
            <person name="Pedrosa-Harand A."/>
            <person name="Macas J."/>
            <person name="Mayer K.F.X."/>
            <person name="Houben A."/>
            <person name="Marques A."/>
        </authorList>
    </citation>
    <scope>NUCLEOTIDE SEQUENCE [LARGE SCALE GENOMIC DNA]</scope>
    <source>
        <strain evidence="7">RhyTen1mFocal</strain>
    </source>
</reference>
<dbReference type="Gene3D" id="1.20.1250.20">
    <property type="entry name" value="MFS general substrate transporter like domains"/>
    <property type="match status" value="1"/>
</dbReference>
<feature type="transmembrane region" description="Helical" evidence="6">
    <location>
        <begin position="175"/>
        <end position="194"/>
    </location>
</feature>
<dbReference type="SUPFAM" id="SSF103473">
    <property type="entry name" value="MFS general substrate transporter"/>
    <property type="match status" value="1"/>
</dbReference>
<evidence type="ECO:0000313" key="7">
    <source>
        <dbReference type="EMBL" id="KAJ3703511.1"/>
    </source>
</evidence>
<protein>
    <submittedName>
        <fullName evidence="7">Uncharacterized protein</fullName>
    </submittedName>
</protein>
<evidence type="ECO:0000256" key="1">
    <source>
        <dbReference type="ARBA" id="ARBA00004141"/>
    </source>
</evidence>
<dbReference type="PANTHER" id="PTHR11654">
    <property type="entry name" value="OLIGOPEPTIDE TRANSPORTER-RELATED"/>
    <property type="match status" value="1"/>
</dbReference>
<dbReference type="Proteomes" id="UP001210211">
    <property type="component" value="Unassembled WGS sequence"/>
</dbReference>
<keyword evidence="5 6" id="KW-0472">Membrane</keyword>
<feature type="transmembrane region" description="Helical" evidence="6">
    <location>
        <begin position="133"/>
        <end position="155"/>
    </location>
</feature>
<keyword evidence="8" id="KW-1185">Reference proteome</keyword>
<comment type="caution">
    <text evidence="7">The sequence shown here is derived from an EMBL/GenBank/DDBJ whole genome shotgun (WGS) entry which is preliminary data.</text>
</comment>
<accession>A0AAD6EWB2</accession>
<proteinExistence type="inferred from homology"/>
<keyword evidence="3 6" id="KW-0812">Transmembrane</keyword>
<name>A0AAD6EWB2_9POAL</name>
<dbReference type="AlphaFoldDB" id="A0AAD6EWB2"/>
<dbReference type="InterPro" id="IPR036259">
    <property type="entry name" value="MFS_trans_sf"/>
</dbReference>
<feature type="transmembrane region" description="Helical" evidence="6">
    <location>
        <begin position="12"/>
        <end position="32"/>
    </location>
</feature>
<evidence type="ECO:0000256" key="2">
    <source>
        <dbReference type="ARBA" id="ARBA00005982"/>
    </source>
</evidence>
<dbReference type="InterPro" id="IPR000109">
    <property type="entry name" value="POT_fam"/>
</dbReference>
<comment type="similarity">
    <text evidence="2">Belongs to the major facilitator superfamily. Proton-dependent oligopeptide transporter (POT/PTR) (TC 2.A.17) family.</text>
</comment>
<gene>
    <name evidence="7" type="ORF">LUZ61_007216</name>
</gene>
<dbReference type="Pfam" id="PF00854">
    <property type="entry name" value="PTR2"/>
    <property type="match status" value="1"/>
</dbReference>
<feature type="transmembrane region" description="Helical" evidence="6">
    <location>
        <begin position="53"/>
        <end position="72"/>
    </location>
</feature>
<keyword evidence="4 6" id="KW-1133">Transmembrane helix</keyword>
<organism evidence="7 8">
    <name type="scientific">Rhynchospora tenuis</name>
    <dbReference type="NCBI Taxonomy" id="198213"/>
    <lineage>
        <taxon>Eukaryota</taxon>
        <taxon>Viridiplantae</taxon>
        <taxon>Streptophyta</taxon>
        <taxon>Embryophyta</taxon>
        <taxon>Tracheophyta</taxon>
        <taxon>Spermatophyta</taxon>
        <taxon>Magnoliopsida</taxon>
        <taxon>Liliopsida</taxon>
        <taxon>Poales</taxon>
        <taxon>Cyperaceae</taxon>
        <taxon>Cyperoideae</taxon>
        <taxon>Rhynchosporeae</taxon>
        <taxon>Rhynchospora</taxon>
    </lineage>
</organism>
<evidence type="ECO:0000313" key="8">
    <source>
        <dbReference type="Proteomes" id="UP001210211"/>
    </source>
</evidence>
<evidence type="ECO:0000256" key="6">
    <source>
        <dbReference type="SAM" id="Phobius"/>
    </source>
</evidence>
<evidence type="ECO:0000256" key="3">
    <source>
        <dbReference type="ARBA" id="ARBA00022692"/>
    </source>
</evidence>
<evidence type="ECO:0000256" key="4">
    <source>
        <dbReference type="ARBA" id="ARBA00022989"/>
    </source>
</evidence>